<dbReference type="Proteomes" id="UP000094622">
    <property type="component" value="Unassembled WGS sequence"/>
</dbReference>
<dbReference type="RefSeq" id="WP_069305508.1">
    <property type="nucleotide sequence ID" value="NZ_MCRJ01000003.1"/>
</dbReference>
<reference evidence="2 3" key="1">
    <citation type="submission" date="2016-07" db="EMBL/GenBank/DDBJ databases">
        <title>Draft Genome Sequence of Methylobrevis pamukkalensis PK2.</title>
        <authorList>
            <person name="Vasilenko O.V."/>
            <person name="Doronina N.V."/>
            <person name="Shmareva M.N."/>
            <person name="Tarlachkov S.V."/>
            <person name="Mustakhimov I."/>
            <person name="Trotsenko Y.A."/>
        </authorList>
    </citation>
    <scope>NUCLEOTIDE SEQUENCE [LARGE SCALE GENOMIC DNA]</scope>
    <source>
        <strain evidence="2 3">PK2</strain>
    </source>
</reference>
<gene>
    <name evidence="2" type="ORF">A6302_00262</name>
</gene>
<evidence type="ECO:0000313" key="3">
    <source>
        <dbReference type="Proteomes" id="UP000094622"/>
    </source>
</evidence>
<proteinExistence type="predicted"/>
<sequence>MTERLRAIEAGMAGRDTAMAELRSQVEAAETEARTARASVAILTGELERARAAMDADRTTRDAAAEARIDELEGRIAALEARLAEVERPPEPAPEPTPPLAEAPPEEAPRLPGAEELDRALDLADQAFRRFFGMVEDLKRDYDEQRI</sequence>
<evidence type="ECO:0000256" key="1">
    <source>
        <dbReference type="SAM" id="MobiDB-lite"/>
    </source>
</evidence>
<accession>A0A1E3H864</accession>
<keyword evidence="3" id="KW-1185">Reference proteome</keyword>
<dbReference type="OrthoDB" id="7870871at2"/>
<dbReference type="EMBL" id="MCRJ01000003">
    <property type="protein sequence ID" value="ODN72335.1"/>
    <property type="molecule type" value="Genomic_DNA"/>
</dbReference>
<dbReference type="Gene3D" id="1.10.287.1490">
    <property type="match status" value="1"/>
</dbReference>
<organism evidence="2 3">
    <name type="scientific">Methylobrevis pamukkalensis</name>
    <dbReference type="NCBI Taxonomy" id="1439726"/>
    <lineage>
        <taxon>Bacteria</taxon>
        <taxon>Pseudomonadati</taxon>
        <taxon>Pseudomonadota</taxon>
        <taxon>Alphaproteobacteria</taxon>
        <taxon>Hyphomicrobiales</taxon>
        <taxon>Pleomorphomonadaceae</taxon>
        <taxon>Methylobrevis</taxon>
    </lineage>
</organism>
<feature type="compositionally biased region" description="Pro residues" evidence="1">
    <location>
        <begin position="91"/>
        <end position="102"/>
    </location>
</feature>
<comment type="caution">
    <text evidence="2">The sequence shown here is derived from an EMBL/GenBank/DDBJ whole genome shotgun (WGS) entry which is preliminary data.</text>
</comment>
<dbReference type="AlphaFoldDB" id="A0A1E3H864"/>
<feature type="region of interest" description="Disordered" evidence="1">
    <location>
        <begin position="83"/>
        <end position="117"/>
    </location>
</feature>
<evidence type="ECO:0000313" key="2">
    <source>
        <dbReference type="EMBL" id="ODN72335.1"/>
    </source>
</evidence>
<evidence type="ECO:0008006" key="4">
    <source>
        <dbReference type="Google" id="ProtNLM"/>
    </source>
</evidence>
<name>A0A1E3H864_9HYPH</name>
<protein>
    <recommendedName>
        <fullName evidence="4">Chromosome partition protein Smc</fullName>
    </recommendedName>
</protein>